<evidence type="ECO:0000313" key="3">
    <source>
        <dbReference type="Proteomes" id="UP000000271"/>
    </source>
</evidence>
<dbReference type="PANTHER" id="PTHR43155:SF2">
    <property type="entry name" value="CYCLIC DI-GMP PHOSPHODIESTERASE PA4108"/>
    <property type="match status" value="1"/>
</dbReference>
<dbReference type="STRING" id="439292.Bsel_1058"/>
<dbReference type="GO" id="GO:0016787">
    <property type="term" value="F:hydrolase activity"/>
    <property type="evidence" value="ECO:0007669"/>
    <property type="project" value="UniProtKB-KW"/>
</dbReference>
<dbReference type="AlphaFoldDB" id="D6Y0X3"/>
<dbReference type="PROSITE" id="PS51832">
    <property type="entry name" value="HD_GYP"/>
    <property type="match status" value="1"/>
</dbReference>
<dbReference type="Pfam" id="PF13487">
    <property type="entry name" value="HD_5"/>
    <property type="match status" value="1"/>
</dbReference>
<dbReference type="KEGG" id="bse:Bsel_1058"/>
<protein>
    <submittedName>
        <fullName evidence="2">Metal dependent phosphohydrolase</fullName>
    </submittedName>
</protein>
<sequence length="365" mass="40952">MEWIRVADEPHKLIDRVLADNVISDEGLTLLREGMVVRGRHIPMLRRQGIEMIPVGSYAPVLDQIDQKFHEHYPRFADTYKRQFGELKSCFSKIQQGDKADLDNAIAMFTELAEEALESVNLFEVLQQMHGHNEYTYRHSIHVGLLGALVGKLMKWPSDQIVRIGHAGLLHDIGKIRISNAIIDKPDKLTPVEFAEIKKHCELGHELLINYMDAHEDLLDGTLYHHERMDGSGYPFGLMSGDIPDIAQVLGVVDVFDAVSSDRAYHRKSSPLAALGVVISEVYQGKLSAKYGLPFIQYMLDAYTGSTVILSDGRVAQVVRIQMEEVENPLIRLNDQVVSLRSLKDVEILDVLDQASKKAIGGMTS</sequence>
<name>D6Y0X3_BACIE</name>
<dbReference type="SUPFAM" id="SSF109604">
    <property type="entry name" value="HD-domain/PDEase-like"/>
    <property type="match status" value="1"/>
</dbReference>
<dbReference type="SMART" id="SM00471">
    <property type="entry name" value="HDc"/>
    <property type="match status" value="1"/>
</dbReference>
<dbReference type="OrthoDB" id="9759601at2"/>
<dbReference type="InterPro" id="IPR003607">
    <property type="entry name" value="HD/PDEase_dom"/>
</dbReference>
<proteinExistence type="predicted"/>
<dbReference type="Proteomes" id="UP000000271">
    <property type="component" value="Chromosome"/>
</dbReference>
<evidence type="ECO:0000313" key="2">
    <source>
        <dbReference type="EMBL" id="ADH98577.1"/>
    </source>
</evidence>
<accession>D6Y0X3</accession>
<reference evidence="2" key="1">
    <citation type="submission" date="2009-10" db="EMBL/GenBank/DDBJ databases">
        <title>Complete sequence of Bacillus selenitireducens MLS10.</title>
        <authorList>
            <consortium name="US DOE Joint Genome Institute"/>
            <person name="Lucas S."/>
            <person name="Copeland A."/>
            <person name="Lapidus A."/>
            <person name="Glavina del Rio T."/>
            <person name="Dalin E."/>
            <person name="Tice H."/>
            <person name="Bruce D."/>
            <person name="Goodwin L."/>
            <person name="Pitluck S."/>
            <person name="Sims D."/>
            <person name="Brettin T."/>
            <person name="Detter J.C."/>
            <person name="Han C."/>
            <person name="Larimer F."/>
            <person name="Land M."/>
            <person name="Hauser L."/>
            <person name="Kyrpides N."/>
            <person name="Ovchinnikova G."/>
            <person name="Stolz J."/>
        </authorList>
    </citation>
    <scope>NUCLEOTIDE SEQUENCE [LARGE SCALE GENOMIC DNA]</scope>
    <source>
        <strain evidence="2">MLS10</strain>
    </source>
</reference>
<dbReference type="InterPro" id="IPR037522">
    <property type="entry name" value="HD_GYP_dom"/>
</dbReference>
<organism evidence="2 3">
    <name type="scientific">Bacillus selenitireducens (strain ATCC 700615 / DSM 15326 / MLS10)</name>
    <dbReference type="NCBI Taxonomy" id="439292"/>
    <lineage>
        <taxon>Bacteria</taxon>
        <taxon>Bacillati</taxon>
        <taxon>Bacillota</taxon>
        <taxon>Bacilli</taxon>
        <taxon>Bacillales</taxon>
        <taxon>Bacillaceae</taxon>
        <taxon>Salisediminibacterium</taxon>
    </lineage>
</organism>
<dbReference type="EMBL" id="CP001791">
    <property type="protein sequence ID" value="ADH98577.1"/>
    <property type="molecule type" value="Genomic_DNA"/>
</dbReference>
<dbReference type="CDD" id="cd00077">
    <property type="entry name" value="HDc"/>
    <property type="match status" value="1"/>
</dbReference>
<keyword evidence="3" id="KW-1185">Reference proteome</keyword>
<dbReference type="eggNOG" id="COG2206">
    <property type="taxonomic scope" value="Bacteria"/>
</dbReference>
<dbReference type="RefSeq" id="WP_013172001.1">
    <property type="nucleotide sequence ID" value="NC_014219.1"/>
</dbReference>
<gene>
    <name evidence="2" type="ordered locus">Bsel_1058</name>
</gene>
<dbReference type="PANTHER" id="PTHR43155">
    <property type="entry name" value="CYCLIC DI-GMP PHOSPHODIESTERASE PA4108-RELATED"/>
    <property type="match status" value="1"/>
</dbReference>
<dbReference type="Gene3D" id="1.10.3210.10">
    <property type="entry name" value="Hypothetical protein af1432"/>
    <property type="match status" value="1"/>
</dbReference>
<feature type="domain" description="HD-GYP" evidence="1">
    <location>
        <begin position="114"/>
        <end position="312"/>
    </location>
</feature>
<dbReference type="HOGENOM" id="CLU_000445_92_1_9"/>
<evidence type="ECO:0000259" key="1">
    <source>
        <dbReference type="PROSITE" id="PS51832"/>
    </source>
</evidence>